<comment type="caution">
    <text evidence="3">The sequence shown here is derived from an EMBL/GenBank/DDBJ whole genome shotgun (WGS) entry which is preliminary data.</text>
</comment>
<keyword evidence="4" id="KW-1185">Reference proteome</keyword>
<feature type="region of interest" description="Disordered" evidence="1">
    <location>
        <begin position="108"/>
        <end position="156"/>
    </location>
</feature>
<reference evidence="4" key="1">
    <citation type="journal article" date="2019" name="Int. J. Syst. Evol. Microbiol.">
        <title>The Global Catalogue of Microorganisms (GCM) 10K type strain sequencing project: providing services to taxonomists for standard genome sequencing and annotation.</title>
        <authorList>
            <consortium name="The Broad Institute Genomics Platform"/>
            <consortium name="The Broad Institute Genome Sequencing Center for Infectious Disease"/>
            <person name="Wu L."/>
            <person name="Ma J."/>
        </authorList>
    </citation>
    <scope>NUCLEOTIDE SEQUENCE [LARGE SCALE GENOMIC DNA]</scope>
    <source>
        <strain evidence="4">CGMCC 4.7152</strain>
    </source>
</reference>
<evidence type="ECO:0000313" key="4">
    <source>
        <dbReference type="Proteomes" id="UP001595912"/>
    </source>
</evidence>
<evidence type="ECO:0000313" key="3">
    <source>
        <dbReference type="EMBL" id="MFC5004457.1"/>
    </source>
</evidence>
<organism evidence="3 4">
    <name type="scientific">Dactylosporangium cerinum</name>
    <dbReference type="NCBI Taxonomy" id="1434730"/>
    <lineage>
        <taxon>Bacteria</taxon>
        <taxon>Bacillati</taxon>
        <taxon>Actinomycetota</taxon>
        <taxon>Actinomycetes</taxon>
        <taxon>Micromonosporales</taxon>
        <taxon>Micromonosporaceae</taxon>
        <taxon>Dactylosporangium</taxon>
    </lineage>
</organism>
<gene>
    <name evidence="3" type="ORF">ACFPIJ_42355</name>
</gene>
<dbReference type="EMBL" id="JBHSIU010000066">
    <property type="protein sequence ID" value="MFC5004457.1"/>
    <property type="molecule type" value="Genomic_DNA"/>
</dbReference>
<protein>
    <submittedName>
        <fullName evidence="3">Uncharacterized protein</fullName>
    </submittedName>
</protein>
<proteinExistence type="predicted"/>
<dbReference type="Proteomes" id="UP001595912">
    <property type="component" value="Unassembled WGS sequence"/>
</dbReference>
<feature type="transmembrane region" description="Helical" evidence="2">
    <location>
        <begin position="12"/>
        <end position="39"/>
    </location>
</feature>
<keyword evidence="2" id="KW-1133">Transmembrane helix</keyword>
<feature type="compositionally biased region" description="Polar residues" evidence="1">
    <location>
        <begin position="118"/>
        <end position="139"/>
    </location>
</feature>
<accession>A0ABV9WAL8</accession>
<name>A0ABV9WAL8_9ACTN</name>
<feature type="transmembrane region" description="Helical" evidence="2">
    <location>
        <begin position="59"/>
        <end position="77"/>
    </location>
</feature>
<evidence type="ECO:0000256" key="2">
    <source>
        <dbReference type="SAM" id="Phobius"/>
    </source>
</evidence>
<sequence>MSLRDWWSDLMAGDLVAVALLVIGGMLAALAYAVVKAVAGGLWSFGRSQVEQQFWRDGGKLTTLLSLTVLVLAYAFYGHEQPRPLAGALADLARDKLLAVLPLATARPESGRVPGPTSRRQATPSANQRWLSGLGSVTASPGRHGSVRCRGAAGQP</sequence>
<keyword evidence="2" id="KW-0812">Transmembrane</keyword>
<keyword evidence="2" id="KW-0472">Membrane</keyword>
<evidence type="ECO:0000256" key="1">
    <source>
        <dbReference type="SAM" id="MobiDB-lite"/>
    </source>
</evidence>
<dbReference type="RefSeq" id="WP_380124375.1">
    <property type="nucleotide sequence ID" value="NZ_JBHSIU010000066.1"/>
</dbReference>